<dbReference type="OrthoDB" id="510731at2"/>
<reference evidence="4 5" key="1">
    <citation type="journal article" date="2015" name="Int. J. Syst. Evol. Microbiol.">
        <title>Erwinia iniecta sp. nov., isolated from Russian wheat aphids (Diuraphis noxia).</title>
        <authorList>
            <person name="Campillo T."/>
            <person name="Luna E."/>
            <person name="Portier P."/>
            <person name="Fischer-Le Saux M."/>
            <person name="Lapitan N."/>
            <person name="Tisserat N.A."/>
            <person name="Leach J.E."/>
        </authorList>
    </citation>
    <scope>NUCLEOTIDE SEQUENCE [LARGE SCALE GENOMIC DNA]</scope>
    <source>
        <strain evidence="3 5">B120</strain>
        <strain evidence="2 4">B149</strain>
    </source>
</reference>
<feature type="domain" description="N-acetyltransferase" evidence="1">
    <location>
        <begin position="3"/>
        <end position="138"/>
    </location>
</feature>
<dbReference type="Gene3D" id="3.40.630.30">
    <property type="match status" value="1"/>
</dbReference>
<dbReference type="Proteomes" id="UP000036851">
    <property type="component" value="Unassembled WGS sequence"/>
</dbReference>
<dbReference type="InterPro" id="IPR016181">
    <property type="entry name" value="Acyl_CoA_acyltransferase"/>
</dbReference>
<dbReference type="PANTHER" id="PTHR47237:SF2">
    <property type="entry name" value="BLL4206 PROTEIN"/>
    <property type="match status" value="1"/>
</dbReference>
<dbReference type="InterPro" id="IPR041496">
    <property type="entry name" value="YitH/HolE_GNAT"/>
</dbReference>
<dbReference type="EMBL" id="JRXE01000003">
    <property type="protein sequence ID" value="KOC92080.1"/>
    <property type="molecule type" value="Genomic_DNA"/>
</dbReference>
<organism evidence="2 4">
    <name type="scientific">Winslowiella iniecta</name>
    <dbReference type="NCBI Taxonomy" id="1560201"/>
    <lineage>
        <taxon>Bacteria</taxon>
        <taxon>Pseudomonadati</taxon>
        <taxon>Pseudomonadota</taxon>
        <taxon>Gammaproteobacteria</taxon>
        <taxon>Enterobacterales</taxon>
        <taxon>Erwiniaceae</taxon>
        <taxon>Winslowiella</taxon>
    </lineage>
</organism>
<evidence type="ECO:0000259" key="1">
    <source>
        <dbReference type="PROSITE" id="PS51186"/>
    </source>
</evidence>
<dbReference type="Pfam" id="PF18014">
    <property type="entry name" value="Acetyltransf_18"/>
    <property type="match status" value="1"/>
</dbReference>
<keyword evidence="5" id="KW-1185">Reference proteome</keyword>
<evidence type="ECO:0000313" key="3">
    <source>
        <dbReference type="EMBL" id="KOC92080.1"/>
    </source>
</evidence>
<dbReference type="Pfam" id="PF13673">
    <property type="entry name" value="Acetyltransf_10"/>
    <property type="match status" value="1"/>
</dbReference>
<dbReference type="AlphaFoldDB" id="A0A0L7T7W9"/>
<dbReference type="Proteomes" id="UP000037088">
    <property type="component" value="Unassembled WGS sequence"/>
</dbReference>
<evidence type="ECO:0000313" key="2">
    <source>
        <dbReference type="EMBL" id="KOC91459.1"/>
    </source>
</evidence>
<dbReference type="PROSITE" id="PS51186">
    <property type="entry name" value="GNAT"/>
    <property type="match status" value="1"/>
</dbReference>
<dbReference type="SUPFAM" id="SSF55729">
    <property type="entry name" value="Acyl-CoA N-acyltransferases (Nat)"/>
    <property type="match status" value="1"/>
</dbReference>
<dbReference type="PATRIC" id="fig|1560201.3.peg.516"/>
<dbReference type="InterPro" id="IPR052729">
    <property type="entry name" value="Acyl/Acetyltrans_Enzymes"/>
</dbReference>
<dbReference type="STRING" id="1560201.NG42_02400"/>
<dbReference type="GO" id="GO:0016747">
    <property type="term" value="F:acyltransferase activity, transferring groups other than amino-acyl groups"/>
    <property type="evidence" value="ECO:0007669"/>
    <property type="project" value="InterPro"/>
</dbReference>
<dbReference type="Gene3D" id="3.40.630.90">
    <property type="match status" value="1"/>
</dbReference>
<dbReference type="RefSeq" id="WP_052897430.1">
    <property type="nucleotide sequence ID" value="NZ_JRXE01000003.1"/>
</dbReference>
<evidence type="ECO:0000313" key="5">
    <source>
        <dbReference type="Proteomes" id="UP000037088"/>
    </source>
</evidence>
<protein>
    <submittedName>
        <fullName evidence="2">Histone acetyltransferase</fullName>
    </submittedName>
</protein>
<accession>A0A0L7T7W9</accession>
<comment type="caution">
    <text evidence="2">The sequence shown here is derived from an EMBL/GenBank/DDBJ whole genome shotgun (WGS) entry which is preliminary data.</text>
</comment>
<gene>
    <name evidence="3" type="ORF">NG42_02400</name>
    <name evidence="2" type="ORF">NG43_15625</name>
</gene>
<sequence length="282" mass="30444">MSIQLRVMNEGDLDQAFVLTQQLKWPHRRADWQQALQLGEGVAAERDGELIGTALCWRWGRDYATLGLVIVADAAQGKGIGQQLMQSVLDTLADSNVRLHATEAGKGLYEKLGFVAIGKVQQHQCRELGGIIAELPAAGQQLRDAQANDAERLTLLDHQAHGQYRPQLIAELLSHAERVRVLEQDGDIAGFACVRRFGHGYSIGPIIAHSLPQAILLVSQSLSDLSGQFVRIDTDAVSGLGEWLSAQGLVAVDAPTIMVKGTPWQPVAGGTQVFGLMTQAMG</sequence>
<proteinExistence type="predicted"/>
<keyword evidence="2" id="KW-0808">Transferase</keyword>
<dbReference type="PANTHER" id="PTHR47237">
    <property type="entry name" value="SLL0310 PROTEIN"/>
    <property type="match status" value="1"/>
</dbReference>
<dbReference type="CDD" id="cd04301">
    <property type="entry name" value="NAT_SF"/>
    <property type="match status" value="1"/>
</dbReference>
<evidence type="ECO:0000313" key="4">
    <source>
        <dbReference type="Proteomes" id="UP000036851"/>
    </source>
</evidence>
<dbReference type="EMBL" id="JRXF01000025">
    <property type="protein sequence ID" value="KOC91459.1"/>
    <property type="molecule type" value="Genomic_DNA"/>
</dbReference>
<name>A0A0L7T7W9_9GAMM</name>
<dbReference type="InterPro" id="IPR000182">
    <property type="entry name" value="GNAT_dom"/>
</dbReference>